<dbReference type="OrthoDB" id="303107at2759"/>
<dbReference type="InterPro" id="IPR019786">
    <property type="entry name" value="Zinc_finger_PHD-type_CS"/>
</dbReference>
<feature type="domain" description="Zinc finger PHD-type" evidence="5">
    <location>
        <begin position="436"/>
        <end position="488"/>
    </location>
</feature>
<comment type="caution">
    <text evidence="6">The sequence shown here is derived from an EMBL/GenBank/DDBJ whole genome shotgun (WGS) entry which is preliminary data.</text>
</comment>
<keyword evidence="3" id="KW-0862">Zinc</keyword>
<dbReference type="PANTHER" id="PTHR14296:SF3">
    <property type="entry name" value="DIKAR, ISOFORM F"/>
    <property type="match status" value="1"/>
</dbReference>
<keyword evidence="2" id="KW-0863">Zinc-finger</keyword>
<dbReference type="Gene3D" id="3.30.40.10">
    <property type="entry name" value="Zinc/RING finger domain, C3HC4 (zinc finger)"/>
    <property type="match status" value="1"/>
</dbReference>
<feature type="compositionally biased region" description="Polar residues" evidence="4">
    <location>
        <begin position="708"/>
        <end position="742"/>
    </location>
</feature>
<evidence type="ECO:0000259" key="5">
    <source>
        <dbReference type="SMART" id="SM00249"/>
    </source>
</evidence>
<dbReference type="AlphaFoldDB" id="A0A3A2ZS19"/>
<dbReference type="GO" id="GO:0006355">
    <property type="term" value="P:regulation of DNA-templated transcription"/>
    <property type="evidence" value="ECO:0007669"/>
    <property type="project" value="InterPro"/>
</dbReference>
<dbReference type="PANTHER" id="PTHR14296">
    <property type="entry name" value="REMODELING AND SPACING FACTOR 1"/>
    <property type="match status" value="1"/>
</dbReference>
<feature type="compositionally biased region" description="Polar residues" evidence="4">
    <location>
        <begin position="687"/>
        <end position="701"/>
    </location>
</feature>
<reference evidence="7" key="1">
    <citation type="submission" date="2017-02" db="EMBL/GenBank/DDBJ databases">
        <authorList>
            <person name="Tafer H."/>
            <person name="Lopandic K."/>
        </authorList>
    </citation>
    <scope>NUCLEOTIDE SEQUENCE [LARGE SCALE GENOMIC DNA]</scope>
    <source>
        <strain evidence="7">CBS 366.77</strain>
    </source>
</reference>
<evidence type="ECO:0000256" key="4">
    <source>
        <dbReference type="SAM" id="MobiDB-lite"/>
    </source>
</evidence>
<keyword evidence="1" id="KW-0479">Metal-binding</keyword>
<feature type="compositionally biased region" description="Basic residues" evidence="4">
    <location>
        <begin position="200"/>
        <end position="220"/>
    </location>
</feature>
<dbReference type="GO" id="GO:0008270">
    <property type="term" value="F:zinc ion binding"/>
    <property type="evidence" value="ECO:0007669"/>
    <property type="project" value="UniProtKB-KW"/>
</dbReference>
<dbReference type="Pfam" id="PF00628">
    <property type="entry name" value="PHD"/>
    <property type="match status" value="1"/>
</dbReference>
<dbReference type="InterPro" id="IPR011011">
    <property type="entry name" value="Znf_FYVE_PHD"/>
</dbReference>
<dbReference type="GO" id="GO:0031213">
    <property type="term" value="C:RSF complex"/>
    <property type="evidence" value="ECO:0007669"/>
    <property type="project" value="InterPro"/>
</dbReference>
<name>A0A3A2ZS19_9EURO</name>
<evidence type="ECO:0000313" key="6">
    <source>
        <dbReference type="EMBL" id="RJE24187.1"/>
    </source>
</evidence>
<proteinExistence type="predicted"/>
<feature type="compositionally biased region" description="Polar residues" evidence="4">
    <location>
        <begin position="533"/>
        <end position="547"/>
    </location>
</feature>
<dbReference type="InterPro" id="IPR013083">
    <property type="entry name" value="Znf_RING/FYVE/PHD"/>
</dbReference>
<feature type="compositionally biased region" description="Low complexity" evidence="4">
    <location>
        <begin position="509"/>
        <end position="523"/>
    </location>
</feature>
<sequence>MVSRKRSRSDVDPAPSTPAQPEEPGLLQRLRNSWEFACLMQYITMFGTLMKIDEDFDIEDLENECLKTEPSQKLLEIGLCMLKWVSSHRGLTFDNFDEFTRRQYNAKAPHKENPFGYEEQPKKFLEFDVFLKLRVLHQLSVWTFWNPDRIRAKMPEQREIDQTSWRCEELGYDRNGDYYYVLDDNRLYRRVDPPIPAPKPKPKAKSRSARALRASKRRKVSGSADDEEAPEEKKEANDEATEDSNGGITWECVAVTLSDYREFLDSILKTRYPDEKYLRDRIVKDVMPIIEKEEEAHERKRLKREKELANMQLMAGAKRSGRLAQKFEKERLEREAAEAARKHEVELAQARREQAKRQQLQDERESRVMTREQRLKDREQKRLLHEAELERIAEERMKLERGEHSGRVSERHLQTEYERQKKGLEELAQDDHWIFDCSGCGVYGENLDDGSHSVACERCSVWQHSRCLGIGQDEAEKEEFHFICRDCKRREEEAKLPKLPPLKFKIGGSSSPPSASVAPNVSNGPPASLSPVKGTSSASSSMQNGSESAKAIPQPPLPPQNTSQYIPHPPSPERRPQTATQGHFATSSPPRSPFSPSKSVNGLASPSREQPAKLQPGHYALPPIQQATQLPPHGLGSFDTSSFPSQRPSSAHSAQSPTLPSPIKNRPSMSPTQGNRDVGYLAGFQPLTASHNGSVPFTPSGQHYPRPNTASHGFSSSMRGGYPSFSTATPSGIHSSPPQSSHGAHLSGISPTKNSPRPMTSGSFTGAPVLPPIQTLEPSPKLMGRSSPDAPVPSPMKCMTPDQEERKQKENTTA</sequence>
<feature type="compositionally biased region" description="Polar residues" evidence="4">
    <location>
        <begin position="577"/>
        <end position="586"/>
    </location>
</feature>
<dbReference type="PROSITE" id="PS01359">
    <property type="entry name" value="ZF_PHD_1"/>
    <property type="match status" value="1"/>
</dbReference>
<evidence type="ECO:0000256" key="2">
    <source>
        <dbReference type="ARBA" id="ARBA00022771"/>
    </source>
</evidence>
<organism evidence="6 7">
    <name type="scientific">Aspergillus sclerotialis</name>
    <dbReference type="NCBI Taxonomy" id="2070753"/>
    <lineage>
        <taxon>Eukaryota</taxon>
        <taxon>Fungi</taxon>
        <taxon>Dikarya</taxon>
        <taxon>Ascomycota</taxon>
        <taxon>Pezizomycotina</taxon>
        <taxon>Eurotiomycetes</taxon>
        <taxon>Eurotiomycetidae</taxon>
        <taxon>Eurotiales</taxon>
        <taxon>Aspergillaceae</taxon>
        <taxon>Aspergillus</taxon>
        <taxon>Aspergillus subgen. Polypaecilum</taxon>
    </lineage>
</organism>
<dbReference type="Proteomes" id="UP000266188">
    <property type="component" value="Unassembled WGS sequence"/>
</dbReference>
<accession>A0A3A2ZS19</accession>
<dbReference type="STRING" id="2070753.A0A3A2ZS19"/>
<feature type="region of interest" description="Disordered" evidence="4">
    <location>
        <begin position="501"/>
        <end position="814"/>
    </location>
</feature>
<protein>
    <submittedName>
        <fullName evidence="6">PHD finger domain protein</fullName>
    </submittedName>
</protein>
<evidence type="ECO:0000256" key="1">
    <source>
        <dbReference type="ARBA" id="ARBA00022723"/>
    </source>
</evidence>
<keyword evidence="7" id="KW-1185">Reference proteome</keyword>
<feature type="compositionally biased region" description="Basic and acidic residues" evidence="4">
    <location>
        <begin position="803"/>
        <end position="814"/>
    </location>
</feature>
<feature type="region of interest" description="Disordered" evidence="4">
    <location>
        <begin position="1"/>
        <end position="25"/>
    </location>
</feature>
<dbReference type="InterPro" id="IPR019787">
    <property type="entry name" value="Znf_PHD-finger"/>
</dbReference>
<dbReference type="SUPFAM" id="SSF57903">
    <property type="entry name" value="FYVE/PHD zinc finger"/>
    <property type="match status" value="1"/>
</dbReference>
<dbReference type="EMBL" id="MVGC01000090">
    <property type="protein sequence ID" value="RJE24187.1"/>
    <property type="molecule type" value="Genomic_DNA"/>
</dbReference>
<feature type="region of interest" description="Disordered" evidence="4">
    <location>
        <begin position="191"/>
        <end position="245"/>
    </location>
</feature>
<dbReference type="InterPro" id="IPR001965">
    <property type="entry name" value="Znf_PHD"/>
</dbReference>
<feature type="compositionally biased region" description="Polar residues" evidence="4">
    <location>
        <begin position="749"/>
        <end position="764"/>
    </location>
</feature>
<dbReference type="InterPro" id="IPR028938">
    <property type="entry name" value="Rsf1-like"/>
</dbReference>
<evidence type="ECO:0000256" key="3">
    <source>
        <dbReference type="ARBA" id="ARBA00022833"/>
    </source>
</evidence>
<gene>
    <name evidence="6" type="ORF">PHISCL_03454</name>
</gene>
<feature type="compositionally biased region" description="Polar residues" evidence="4">
    <location>
        <begin position="638"/>
        <end position="658"/>
    </location>
</feature>
<feature type="region of interest" description="Disordered" evidence="4">
    <location>
        <begin position="343"/>
        <end position="374"/>
    </location>
</feature>
<evidence type="ECO:0000313" key="7">
    <source>
        <dbReference type="Proteomes" id="UP000266188"/>
    </source>
</evidence>
<dbReference type="SMART" id="SM00249">
    <property type="entry name" value="PHD"/>
    <property type="match status" value="1"/>
</dbReference>